<dbReference type="Pfam" id="PF00356">
    <property type="entry name" value="LacI"/>
    <property type="match status" value="1"/>
</dbReference>
<evidence type="ECO:0000256" key="3">
    <source>
        <dbReference type="ARBA" id="ARBA00023163"/>
    </source>
</evidence>
<dbReference type="Gene3D" id="3.40.50.2300">
    <property type="match status" value="2"/>
</dbReference>
<dbReference type="SMART" id="SM00354">
    <property type="entry name" value="HTH_LACI"/>
    <property type="match status" value="1"/>
</dbReference>
<dbReference type="SUPFAM" id="SSF47413">
    <property type="entry name" value="lambda repressor-like DNA-binding domains"/>
    <property type="match status" value="1"/>
</dbReference>
<dbReference type="Pfam" id="PF13377">
    <property type="entry name" value="Peripla_BP_3"/>
    <property type="match status" value="1"/>
</dbReference>
<gene>
    <name evidence="4" type="primary">ccpA_2</name>
    <name evidence="4" type="ORF">PSAL_024160</name>
</gene>
<keyword evidence="3" id="KW-0804">Transcription</keyword>
<dbReference type="CDD" id="cd01392">
    <property type="entry name" value="HTH_LacI"/>
    <property type="match status" value="1"/>
</dbReference>
<dbReference type="GO" id="GO:0003700">
    <property type="term" value="F:DNA-binding transcription factor activity"/>
    <property type="evidence" value="ECO:0007669"/>
    <property type="project" value="TreeGrafter"/>
</dbReference>
<dbReference type="KEGG" id="palw:PSAL_024160"/>
<dbReference type="Proteomes" id="UP000283786">
    <property type="component" value="Chromosome"/>
</dbReference>
<dbReference type="CDD" id="cd06278">
    <property type="entry name" value="PBP1_LacI-like"/>
    <property type="match status" value="1"/>
</dbReference>
<dbReference type="AlphaFoldDB" id="A0A418SIY1"/>
<evidence type="ECO:0000313" key="5">
    <source>
        <dbReference type="Proteomes" id="UP000283786"/>
    </source>
</evidence>
<proteinExistence type="predicted"/>
<dbReference type="InterPro" id="IPR010982">
    <property type="entry name" value="Lambda_DNA-bd_dom_sf"/>
</dbReference>
<keyword evidence="1" id="KW-0805">Transcription regulation</keyword>
<dbReference type="InterPro" id="IPR000843">
    <property type="entry name" value="HTH_LacI"/>
</dbReference>
<dbReference type="RefSeq" id="WP_119838488.1">
    <property type="nucleotide sequence ID" value="NZ_CP060436.1"/>
</dbReference>
<dbReference type="Gene3D" id="1.10.260.40">
    <property type="entry name" value="lambda repressor-like DNA-binding domains"/>
    <property type="match status" value="1"/>
</dbReference>
<evidence type="ECO:0000256" key="2">
    <source>
        <dbReference type="ARBA" id="ARBA00023125"/>
    </source>
</evidence>
<keyword evidence="5" id="KW-1185">Reference proteome</keyword>
<evidence type="ECO:0000256" key="1">
    <source>
        <dbReference type="ARBA" id="ARBA00023015"/>
    </source>
</evidence>
<dbReference type="InterPro" id="IPR046335">
    <property type="entry name" value="LacI/GalR-like_sensor"/>
</dbReference>
<name>A0A418SIY1_9RHOB</name>
<dbReference type="PANTHER" id="PTHR30146">
    <property type="entry name" value="LACI-RELATED TRANSCRIPTIONAL REPRESSOR"/>
    <property type="match status" value="1"/>
</dbReference>
<protein>
    <submittedName>
        <fullName evidence="4">Catabolite control protein A</fullName>
    </submittedName>
</protein>
<dbReference type="OrthoDB" id="8433438at2"/>
<keyword evidence="2" id="KW-0238">DNA-binding</keyword>
<dbReference type="GO" id="GO:0000976">
    <property type="term" value="F:transcription cis-regulatory region binding"/>
    <property type="evidence" value="ECO:0007669"/>
    <property type="project" value="TreeGrafter"/>
</dbReference>
<dbReference type="PROSITE" id="PS50932">
    <property type="entry name" value="HTH_LACI_2"/>
    <property type="match status" value="1"/>
</dbReference>
<dbReference type="EMBL" id="CP060436">
    <property type="protein sequence ID" value="QPM91167.1"/>
    <property type="molecule type" value="Genomic_DNA"/>
</dbReference>
<sequence length="338" mass="35977">MSPSQPPPTRPHRVTAADVAKKAGVSRSAVSRAFTEGTYLDKEKRVSILQVAADLGYRPNALAAGLQAQGRSNLVAVVTGDLANHYDGEILAKLIHRLRDLGKWPMVIGGGEMTESDVLGVLGFPLDAMILRGGSVPDQVVEECLKLQIPLIVSGRVLDRPGVDSVCCDNETGAELAVGALVAAGRRRIAYLGGRQDLTSDRERRAGFVAAMAAAGLTPVALFSGDYSFDGGASQARQLLTQHPQIDGLFCANDAMALGAIAIAGQECDRKVPESLSVIGFDDIAMARWPAIALSTIRNDMDETVSQMMRLLSARLADPDSPSRVIRIPPEFIARNTH</sequence>
<organism evidence="4 5">
    <name type="scientific">Pseudooceanicola algae</name>
    <dbReference type="NCBI Taxonomy" id="1537215"/>
    <lineage>
        <taxon>Bacteria</taxon>
        <taxon>Pseudomonadati</taxon>
        <taxon>Pseudomonadota</taxon>
        <taxon>Alphaproteobacteria</taxon>
        <taxon>Rhodobacterales</taxon>
        <taxon>Paracoccaceae</taxon>
        <taxon>Pseudooceanicola</taxon>
    </lineage>
</organism>
<dbReference type="InterPro" id="IPR028082">
    <property type="entry name" value="Peripla_BP_I"/>
</dbReference>
<evidence type="ECO:0000313" key="4">
    <source>
        <dbReference type="EMBL" id="QPM91167.1"/>
    </source>
</evidence>
<reference evidence="4 5" key="1">
    <citation type="submission" date="2020-08" db="EMBL/GenBank/DDBJ databases">
        <title>Genome sequence of Rhodobacteraceae bacterium Lw-13e.</title>
        <authorList>
            <person name="Poehlein A."/>
            <person name="Wolter L."/>
            <person name="Daniel R."/>
            <person name="Brinkhoff T."/>
        </authorList>
    </citation>
    <scope>NUCLEOTIDE SEQUENCE [LARGE SCALE GENOMIC DNA]</scope>
    <source>
        <strain evidence="4 5">Lw-13e</strain>
    </source>
</reference>
<accession>A0A418SIY1</accession>
<dbReference type="PANTHER" id="PTHR30146:SF109">
    <property type="entry name" value="HTH-TYPE TRANSCRIPTIONAL REGULATOR GALS"/>
    <property type="match status" value="1"/>
</dbReference>
<dbReference type="SUPFAM" id="SSF53822">
    <property type="entry name" value="Periplasmic binding protein-like I"/>
    <property type="match status" value="1"/>
</dbReference>